<feature type="chain" id="PRO_5015910445" evidence="1">
    <location>
        <begin position="20"/>
        <end position="127"/>
    </location>
</feature>
<dbReference type="AlphaFoldDB" id="A0A2X2TM96"/>
<name>A0A2X2TM96_CAPOC</name>
<keyword evidence="1" id="KW-0732">Signal</keyword>
<accession>A0A2X2TM96</accession>
<protein>
    <submittedName>
        <fullName evidence="2">Uncharacterized protein</fullName>
    </submittedName>
</protein>
<reference evidence="2 3" key="1">
    <citation type="submission" date="2018-06" db="EMBL/GenBank/DDBJ databases">
        <authorList>
            <consortium name="Pathogen Informatics"/>
            <person name="Doyle S."/>
        </authorList>
    </citation>
    <scope>NUCLEOTIDE SEQUENCE [LARGE SCALE GENOMIC DNA]</scope>
    <source>
        <strain evidence="2 3">NCTC11546</strain>
    </source>
</reference>
<gene>
    <name evidence="2" type="ORF">NCTC11546_00640</name>
</gene>
<dbReference type="EMBL" id="UARG01000017">
    <property type="protein sequence ID" value="SQA77430.1"/>
    <property type="molecule type" value="Genomic_DNA"/>
</dbReference>
<sequence length="127" mass="15010">MKKIVFLMLCLLIGASSYAQQKKTVKKKTVKSYTTEQAIAYVEDYFNFYQADWAYDNIEARKVSNNTFYIKVQVCSSKGSCYETEYDYTTNTSQRTNKKKEFWWDTKLYTLVIGSGGKYKMEEKFNY</sequence>
<evidence type="ECO:0000256" key="1">
    <source>
        <dbReference type="SAM" id="SignalP"/>
    </source>
</evidence>
<evidence type="ECO:0000313" key="3">
    <source>
        <dbReference type="Proteomes" id="UP000249891"/>
    </source>
</evidence>
<feature type="signal peptide" evidence="1">
    <location>
        <begin position="1"/>
        <end position="19"/>
    </location>
</feature>
<organism evidence="2 3">
    <name type="scientific">Capnocytophaga ochracea</name>
    <dbReference type="NCBI Taxonomy" id="1018"/>
    <lineage>
        <taxon>Bacteria</taxon>
        <taxon>Pseudomonadati</taxon>
        <taxon>Bacteroidota</taxon>
        <taxon>Flavobacteriia</taxon>
        <taxon>Flavobacteriales</taxon>
        <taxon>Flavobacteriaceae</taxon>
        <taxon>Capnocytophaga</taxon>
    </lineage>
</organism>
<evidence type="ECO:0000313" key="2">
    <source>
        <dbReference type="EMBL" id="SQA77430.1"/>
    </source>
</evidence>
<dbReference type="Proteomes" id="UP000249891">
    <property type="component" value="Unassembled WGS sequence"/>
</dbReference>
<proteinExistence type="predicted"/>
<dbReference type="RefSeq" id="WP_016478968.1">
    <property type="nucleotide sequence ID" value="NZ_CP110228.1"/>
</dbReference>